<evidence type="ECO:0000313" key="1">
    <source>
        <dbReference type="EMBL" id="KAJ2680082.1"/>
    </source>
</evidence>
<dbReference type="OrthoDB" id="5573720at2759"/>
<gene>
    <name evidence="1" type="ORF">GGI25_000971</name>
</gene>
<dbReference type="EMBL" id="JANBTW010000007">
    <property type="protein sequence ID" value="KAJ2680082.1"/>
    <property type="molecule type" value="Genomic_DNA"/>
</dbReference>
<organism evidence="1 2">
    <name type="scientific">Coemansia spiralis</name>
    <dbReference type="NCBI Taxonomy" id="417178"/>
    <lineage>
        <taxon>Eukaryota</taxon>
        <taxon>Fungi</taxon>
        <taxon>Fungi incertae sedis</taxon>
        <taxon>Zoopagomycota</taxon>
        <taxon>Kickxellomycotina</taxon>
        <taxon>Kickxellomycetes</taxon>
        <taxon>Kickxellales</taxon>
        <taxon>Kickxellaceae</taxon>
        <taxon>Coemansia</taxon>
    </lineage>
</organism>
<name>A0A9W8GBR1_9FUNG</name>
<dbReference type="Proteomes" id="UP001151518">
    <property type="component" value="Unassembled WGS sequence"/>
</dbReference>
<proteinExistence type="predicted"/>
<dbReference type="AlphaFoldDB" id="A0A9W8GBR1"/>
<accession>A0A9W8GBR1</accession>
<evidence type="ECO:0000313" key="2">
    <source>
        <dbReference type="Proteomes" id="UP001151518"/>
    </source>
</evidence>
<reference evidence="1" key="1">
    <citation type="submission" date="2022-07" db="EMBL/GenBank/DDBJ databases">
        <title>Phylogenomic reconstructions and comparative analyses of Kickxellomycotina fungi.</title>
        <authorList>
            <person name="Reynolds N.K."/>
            <person name="Stajich J.E."/>
            <person name="Barry K."/>
            <person name="Grigoriev I.V."/>
            <person name="Crous P."/>
            <person name="Smith M.E."/>
        </authorList>
    </citation>
    <scope>NUCLEOTIDE SEQUENCE</scope>
    <source>
        <strain evidence="1">NRRL 3115</strain>
    </source>
</reference>
<comment type="caution">
    <text evidence="1">The sequence shown here is derived from an EMBL/GenBank/DDBJ whole genome shotgun (WGS) entry which is preliminary data.</text>
</comment>
<protein>
    <submittedName>
        <fullName evidence="1">Uncharacterized protein</fullName>
    </submittedName>
</protein>
<sequence length="466" mass="53325">MLASSNNRCLRCAASGQSKTRGRRYAHKYASLSSVKLQGIIWKPGRQQQEDLNSQDTTDFEITDVELIKKIKYARKGPLGGYPYAMYATAPSSTVQETQRQQQIGNNGNAWVMPNVVPKGSELHNAFISMPISRQGIKFNPWSLLLELLDDSRLTINVDKPIGSRGRTILTAIEHLGWVTPGNMLAQRPLITQHLLKMQTIRRSPQSTAVESNKETIHSNNELLTPSQNMVLSQIQLPRYITQKYERSRSVMILNQDDTADEVKRTQWDRIWLSTNLAILELQATFIKHRVVFNSRLDATQQSQLLIKSAFEHAPGFVLNVIMSWCDDYSRIVNTYMASRLCLEYFGSTNAIREVITQAWQMYDWLVYHSPHYRKGLQSTSSSPYDKAVPDIDNAWITRNGSVAELLYRSLTSFDNWAEIDALVDKLQQSHTNASNPALRQIVASDHRLIERYLELEPQRRGYLRH</sequence>